<evidence type="ECO:0000259" key="8">
    <source>
        <dbReference type="Pfam" id="PF02602"/>
    </source>
</evidence>
<dbReference type="GO" id="GO:0004851">
    <property type="term" value="F:uroporphyrin-III C-methyltransferase activity"/>
    <property type="evidence" value="ECO:0007669"/>
    <property type="project" value="UniProtKB-EC"/>
</dbReference>
<gene>
    <name evidence="9" type="primary">hemD</name>
    <name evidence="9" type="ORF">CM240_1130</name>
</gene>
<organism evidence="9 10">
    <name type="scientific">Clostridium bornimense</name>
    <dbReference type="NCBI Taxonomy" id="1216932"/>
    <lineage>
        <taxon>Bacteria</taxon>
        <taxon>Bacillati</taxon>
        <taxon>Bacillota</taxon>
        <taxon>Clostridia</taxon>
        <taxon>Eubacteriales</taxon>
        <taxon>Clostridiaceae</taxon>
        <taxon>Clostridium</taxon>
    </lineage>
</organism>
<dbReference type="KEGG" id="clt:CM240_1130"/>
<dbReference type="InterPro" id="IPR014777">
    <property type="entry name" value="4pyrrole_Mease_sub1"/>
</dbReference>
<dbReference type="FunFam" id="3.30.950.10:FF:000001">
    <property type="entry name" value="Siroheme synthase"/>
    <property type="match status" value="1"/>
</dbReference>
<dbReference type="Pfam" id="PF00590">
    <property type="entry name" value="TP_methylase"/>
    <property type="match status" value="1"/>
</dbReference>
<evidence type="ECO:0000313" key="9">
    <source>
        <dbReference type="EMBL" id="CDM68294.1"/>
    </source>
</evidence>
<dbReference type="Gene3D" id="3.40.1010.10">
    <property type="entry name" value="Cobalt-precorrin-4 Transmethylase, Domain 1"/>
    <property type="match status" value="1"/>
</dbReference>
<accession>W6RXD8</accession>
<dbReference type="EMBL" id="HG917868">
    <property type="protein sequence ID" value="CDM68294.1"/>
    <property type="molecule type" value="Genomic_DNA"/>
</dbReference>
<dbReference type="Pfam" id="PF02602">
    <property type="entry name" value="HEM4"/>
    <property type="match status" value="1"/>
</dbReference>
<dbReference type="CDD" id="cd11642">
    <property type="entry name" value="SUMT"/>
    <property type="match status" value="1"/>
</dbReference>
<dbReference type="eggNOG" id="COG1587">
    <property type="taxonomic scope" value="Bacteria"/>
</dbReference>
<dbReference type="PROSITE" id="PS00840">
    <property type="entry name" value="SUMT_2"/>
    <property type="match status" value="1"/>
</dbReference>
<comment type="similarity">
    <text evidence="6">Belongs to the precorrin methyltransferase family.</text>
</comment>
<dbReference type="eggNOG" id="COG0007">
    <property type="taxonomic scope" value="Bacteria"/>
</dbReference>
<sequence>MAKVYIIGAGPGDEGLLTLRAIESIKKCDVILYDRLISNNIFRYVKDGCETYYCGKEPGCHYKTQDEINEIIVKLAKEGKIVGRIKGGDPYVFGRGGEEVLALEENNIEFEVIPGITSPIAVLNYAGIPITHRNISQGFHVVTATTAGESKINWDALSKESGTLVFMMGLENLSTIINNLIKFGKNEDASIAVIMRGTTAKQKVVIGTLKNIKKKVEKEKLQSPCIIVVGEVIKLRDKLNWYENKPLFGANICITRSKSQSENLSNKLRDLGAEVTEINSIRFNNTASNLKPYIEELQDFNHIIFTSVNSVNFFFNYLKEQRYDIRNLKAKFSVIGKATGRVLEDKGIIPFIISSEFLSKGLVKELKVYISSGDRILIPTSASAKSYIEDNLKSANVYIKRINIYETLCGKVKNLKVFDDVDIVLYSSPSTVKNMVNIFGIDTLKEKCSIAIGPVTNEELKENGIDAKVCKTHCDDGFISEIEHIYKKYKEGKSYV</sequence>
<protein>
    <recommendedName>
        <fullName evidence="1">uroporphyrinogen-III C-methyltransferase</fullName>
        <ecNumber evidence="1">2.1.1.107</ecNumber>
    </recommendedName>
</protein>
<keyword evidence="3 6" id="KW-0808">Transferase</keyword>
<evidence type="ECO:0000313" key="10">
    <source>
        <dbReference type="Proteomes" id="UP000019426"/>
    </source>
</evidence>
<dbReference type="NCBIfam" id="TIGR01469">
    <property type="entry name" value="cobA_cysG_Cterm"/>
    <property type="match status" value="1"/>
</dbReference>
<dbReference type="PROSITE" id="PS00839">
    <property type="entry name" value="SUMT_1"/>
    <property type="match status" value="1"/>
</dbReference>
<dbReference type="AlphaFoldDB" id="W6RXD8"/>
<dbReference type="Proteomes" id="UP000019426">
    <property type="component" value="Chromosome M2/40_rep1"/>
</dbReference>
<dbReference type="GO" id="GO:0004852">
    <property type="term" value="F:uroporphyrinogen-III synthase activity"/>
    <property type="evidence" value="ECO:0007669"/>
    <property type="project" value="InterPro"/>
</dbReference>
<dbReference type="InterPro" id="IPR003754">
    <property type="entry name" value="4pyrrol_synth_uPrphyn_synth"/>
</dbReference>
<dbReference type="GO" id="GO:0032259">
    <property type="term" value="P:methylation"/>
    <property type="evidence" value="ECO:0007669"/>
    <property type="project" value="UniProtKB-KW"/>
</dbReference>
<feature type="domain" description="Tetrapyrrole methylase" evidence="7">
    <location>
        <begin position="3"/>
        <end position="212"/>
    </location>
</feature>
<dbReference type="RefSeq" id="WP_044037252.1">
    <property type="nucleotide sequence ID" value="NZ_HG917868.1"/>
</dbReference>
<evidence type="ECO:0000256" key="5">
    <source>
        <dbReference type="ARBA" id="ARBA00023244"/>
    </source>
</evidence>
<evidence type="ECO:0000256" key="4">
    <source>
        <dbReference type="ARBA" id="ARBA00022691"/>
    </source>
</evidence>
<dbReference type="OrthoDB" id="9815856at2"/>
<evidence type="ECO:0000256" key="6">
    <source>
        <dbReference type="RuleBase" id="RU003960"/>
    </source>
</evidence>
<dbReference type="PANTHER" id="PTHR45790">
    <property type="entry name" value="SIROHEME SYNTHASE-RELATED"/>
    <property type="match status" value="1"/>
</dbReference>
<dbReference type="InterPro" id="IPR000878">
    <property type="entry name" value="4pyrrol_Mease"/>
</dbReference>
<dbReference type="GO" id="GO:0019354">
    <property type="term" value="P:siroheme biosynthetic process"/>
    <property type="evidence" value="ECO:0007669"/>
    <property type="project" value="InterPro"/>
</dbReference>
<dbReference type="HOGENOM" id="CLU_011276_6_3_9"/>
<dbReference type="EC" id="2.1.1.107" evidence="1"/>
<evidence type="ECO:0000256" key="2">
    <source>
        <dbReference type="ARBA" id="ARBA00022603"/>
    </source>
</evidence>
<reference evidence="9 10" key="1">
    <citation type="submission" date="2013-11" db="EMBL/GenBank/DDBJ databases">
        <title>Complete genome sequence of Clostridum sp. M2/40.</title>
        <authorList>
            <person name="Wibberg D."/>
            <person name="Puehler A."/>
            <person name="Schlueter A."/>
        </authorList>
    </citation>
    <scope>NUCLEOTIDE SEQUENCE [LARGE SCALE GENOMIC DNA]</scope>
    <source>
        <strain evidence="10">M2/40</strain>
    </source>
</reference>
<name>W6RXD8_9CLOT</name>
<evidence type="ECO:0000259" key="7">
    <source>
        <dbReference type="Pfam" id="PF00590"/>
    </source>
</evidence>
<dbReference type="STRING" id="1216932.CM240_1130"/>
<keyword evidence="5" id="KW-0627">Porphyrin biosynthesis</keyword>
<dbReference type="FunFam" id="3.40.1010.10:FF:000001">
    <property type="entry name" value="Siroheme synthase"/>
    <property type="match status" value="1"/>
</dbReference>
<dbReference type="SUPFAM" id="SSF69618">
    <property type="entry name" value="HemD-like"/>
    <property type="match status" value="1"/>
</dbReference>
<keyword evidence="2 6" id="KW-0489">Methyltransferase</keyword>
<dbReference type="NCBIfam" id="NF004790">
    <property type="entry name" value="PRK06136.1"/>
    <property type="match status" value="1"/>
</dbReference>
<dbReference type="PATRIC" id="fig|1216932.3.peg.1120"/>
<dbReference type="InterPro" id="IPR036108">
    <property type="entry name" value="4pyrrol_syn_uPrphyn_synt_sf"/>
</dbReference>
<dbReference type="InterPro" id="IPR035996">
    <property type="entry name" value="4pyrrol_Methylase_sf"/>
</dbReference>
<proteinExistence type="inferred from homology"/>
<dbReference type="Gene3D" id="3.30.950.10">
    <property type="entry name" value="Methyltransferase, Cobalt-precorrin-4 Transmethylase, Domain 2"/>
    <property type="match status" value="1"/>
</dbReference>
<dbReference type="InterPro" id="IPR006366">
    <property type="entry name" value="CobA/CysG_C"/>
</dbReference>
<keyword evidence="4" id="KW-0949">S-adenosyl-L-methionine</keyword>
<dbReference type="SUPFAM" id="SSF53790">
    <property type="entry name" value="Tetrapyrrole methylase"/>
    <property type="match status" value="1"/>
</dbReference>
<dbReference type="CDD" id="cd06578">
    <property type="entry name" value="HemD"/>
    <property type="match status" value="1"/>
</dbReference>
<dbReference type="InterPro" id="IPR014776">
    <property type="entry name" value="4pyrrole_Mease_sub2"/>
</dbReference>
<feature type="domain" description="Tetrapyrrole biosynthesis uroporphyrinogen III synthase" evidence="8">
    <location>
        <begin position="264"/>
        <end position="470"/>
    </location>
</feature>
<dbReference type="PANTHER" id="PTHR45790:SF3">
    <property type="entry name" value="S-ADENOSYL-L-METHIONINE-DEPENDENT UROPORPHYRINOGEN III METHYLTRANSFERASE, CHLOROPLASTIC"/>
    <property type="match status" value="1"/>
</dbReference>
<dbReference type="InterPro" id="IPR003043">
    <property type="entry name" value="Uropor_MeTrfase_CS"/>
</dbReference>
<evidence type="ECO:0000256" key="1">
    <source>
        <dbReference type="ARBA" id="ARBA00012162"/>
    </source>
</evidence>
<dbReference type="Gene3D" id="3.40.50.10090">
    <property type="match status" value="2"/>
</dbReference>
<keyword evidence="10" id="KW-1185">Reference proteome</keyword>
<dbReference type="InterPro" id="IPR050161">
    <property type="entry name" value="Siro_Cobalamin_biosynth"/>
</dbReference>
<evidence type="ECO:0000256" key="3">
    <source>
        <dbReference type="ARBA" id="ARBA00022679"/>
    </source>
</evidence>